<dbReference type="Gene3D" id="3.40.50.1110">
    <property type="entry name" value="SGNH hydrolase"/>
    <property type="match status" value="1"/>
</dbReference>
<keyword evidence="7" id="KW-0443">Lipid metabolism</keyword>
<evidence type="ECO:0000256" key="7">
    <source>
        <dbReference type="ARBA" id="ARBA00023098"/>
    </source>
</evidence>
<feature type="signal peptide" evidence="8">
    <location>
        <begin position="1"/>
        <end position="28"/>
    </location>
</feature>
<evidence type="ECO:0000256" key="8">
    <source>
        <dbReference type="SAM" id="SignalP"/>
    </source>
</evidence>
<dbReference type="InterPro" id="IPR035669">
    <property type="entry name" value="SGNH_plant_lipase-like"/>
</dbReference>
<reference evidence="10" key="1">
    <citation type="submission" date="2025-08" db="UniProtKB">
        <authorList>
            <consortium name="RefSeq"/>
        </authorList>
    </citation>
    <scope>IDENTIFICATION</scope>
    <source>
        <tissue evidence="10">Leaf</tissue>
    </source>
</reference>
<feature type="chain" id="PRO_5026972740" evidence="8">
    <location>
        <begin position="29"/>
        <end position="360"/>
    </location>
</feature>
<dbReference type="GO" id="GO:0016788">
    <property type="term" value="F:hydrolase activity, acting on ester bonds"/>
    <property type="evidence" value="ECO:0007669"/>
    <property type="project" value="InterPro"/>
</dbReference>
<protein>
    <submittedName>
        <fullName evidence="10">GDSL esterase/lipase At1g29660-like</fullName>
    </submittedName>
</protein>
<keyword evidence="6" id="KW-0442">Lipid degradation</keyword>
<evidence type="ECO:0000256" key="6">
    <source>
        <dbReference type="ARBA" id="ARBA00022963"/>
    </source>
</evidence>
<dbReference type="AlphaFoldDB" id="A0A6J0ZMG5"/>
<accession>A0A6J0ZMG5</accession>
<evidence type="ECO:0000256" key="3">
    <source>
        <dbReference type="ARBA" id="ARBA00022525"/>
    </source>
</evidence>
<evidence type="ECO:0000256" key="4">
    <source>
        <dbReference type="ARBA" id="ARBA00022729"/>
    </source>
</evidence>
<keyword evidence="5" id="KW-0378">Hydrolase</keyword>
<dbReference type="GO" id="GO:0016042">
    <property type="term" value="P:lipid catabolic process"/>
    <property type="evidence" value="ECO:0007669"/>
    <property type="project" value="UniProtKB-KW"/>
</dbReference>
<evidence type="ECO:0000256" key="1">
    <source>
        <dbReference type="ARBA" id="ARBA00004613"/>
    </source>
</evidence>
<dbReference type="RefSeq" id="XP_021276058.1">
    <property type="nucleotide sequence ID" value="XM_021420383.1"/>
</dbReference>
<keyword evidence="9" id="KW-1185">Reference proteome</keyword>
<keyword evidence="4 8" id="KW-0732">Signal</keyword>
<dbReference type="InterPro" id="IPR051238">
    <property type="entry name" value="GDSL_esterase/lipase"/>
</dbReference>
<evidence type="ECO:0000313" key="9">
    <source>
        <dbReference type="Proteomes" id="UP000504621"/>
    </source>
</evidence>
<dbReference type="PANTHER" id="PTHR45650">
    <property type="entry name" value="GDSL-LIKE LIPASE/ACYLHYDROLASE-RELATED"/>
    <property type="match status" value="1"/>
</dbReference>
<evidence type="ECO:0000256" key="2">
    <source>
        <dbReference type="ARBA" id="ARBA00008668"/>
    </source>
</evidence>
<dbReference type="Pfam" id="PF00657">
    <property type="entry name" value="Lipase_GDSL"/>
    <property type="match status" value="1"/>
</dbReference>
<dbReference type="OrthoDB" id="975018at2759"/>
<dbReference type="PANTHER" id="PTHR45650:SF9">
    <property type="entry name" value="SGNH HYDROLASE-TYPE ESTERASE DOMAIN-CONTAINING PROTEIN"/>
    <property type="match status" value="1"/>
</dbReference>
<sequence>MASKLKLFWMLPISCLLLSNCLHTRGNADPQVPCYFIFGDSLSDNGNNNNLKTLAKVNYRPYGIDFPEGPAGRFSNGRNMQDVIVELLGFQKYIPPFARANGRSILKGVNYASGSAGIRDESGAQLGARIPLNKQLKNHKIIISRITQILRNDTSTRKLLNQCIYSVQIGSNDYINNYFVPEVYNTSRQYSPEQYAAVLVEQYSQQIKVLYGHGARKFALYGLGLIGCIPFVISAHGTNGSLCVEKLNNAATLFNARLMPLVKELNTNLTDAKFTYVNPSPSPQDALSFVTNSTCCKVGGGGGELCVRNSDPCSDRSRYVFWDGVHPTDAWNELVAQSAYRTNSTNEAHPFNIQTLAKLK</sequence>
<proteinExistence type="inferred from homology"/>
<comment type="similarity">
    <text evidence="2">Belongs to the 'GDSL' lipolytic enzyme family.</text>
</comment>
<dbReference type="InterPro" id="IPR036514">
    <property type="entry name" value="SGNH_hydro_sf"/>
</dbReference>
<gene>
    <name evidence="10" type="primary">LOC110410605</name>
</gene>
<dbReference type="GO" id="GO:0005576">
    <property type="term" value="C:extracellular region"/>
    <property type="evidence" value="ECO:0007669"/>
    <property type="project" value="UniProtKB-SubCell"/>
</dbReference>
<dbReference type="GeneID" id="110410605"/>
<dbReference type="SUPFAM" id="SSF52266">
    <property type="entry name" value="SGNH hydrolase"/>
    <property type="match status" value="1"/>
</dbReference>
<dbReference type="Proteomes" id="UP000504621">
    <property type="component" value="Unplaced"/>
</dbReference>
<keyword evidence="3" id="KW-0964">Secreted</keyword>
<name>A0A6J0ZMG5_9ROSI</name>
<organism evidence="9 10">
    <name type="scientific">Herrania umbratica</name>
    <dbReference type="NCBI Taxonomy" id="108875"/>
    <lineage>
        <taxon>Eukaryota</taxon>
        <taxon>Viridiplantae</taxon>
        <taxon>Streptophyta</taxon>
        <taxon>Embryophyta</taxon>
        <taxon>Tracheophyta</taxon>
        <taxon>Spermatophyta</taxon>
        <taxon>Magnoliopsida</taxon>
        <taxon>eudicotyledons</taxon>
        <taxon>Gunneridae</taxon>
        <taxon>Pentapetalae</taxon>
        <taxon>rosids</taxon>
        <taxon>malvids</taxon>
        <taxon>Malvales</taxon>
        <taxon>Malvaceae</taxon>
        <taxon>Byttnerioideae</taxon>
        <taxon>Herrania</taxon>
    </lineage>
</organism>
<evidence type="ECO:0000256" key="5">
    <source>
        <dbReference type="ARBA" id="ARBA00022801"/>
    </source>
</evidence>
<comment type="subcellular location">
    <subcellularLocation>
        <location evidence="1">Secreted</location>
    </subcellularLocation>
</comment>
<dbReference type="CDD" id="cd01837">
    <property type="entry name" value="SGNH_plant_lipase_like"/>
    <property type="match status" value="1"/>
</dbReference>
<dbReference type="InterPro" id="IPR001087">
    <property type="entry name" value="GDSL"/>
</dbReference>
<evidence type="ECO:0000313" key="10">
    <source>
        <dbReference type="RefSeq" id="XP_021276058.1"/>
    </source>
</evidence>